<evidence type="ECO:0000256" key="2">
    <source>
        <dbReference type="ARBA" id="ARBA00005993"/>
    </source>
</evidence>
<dbReference type="PRINTS" id="PR00047">
    <property type="entry name" value="STROIDFINGER"/>
</dbReference>
<evidence type="ECO:0000256" key="3">
    <source>
        <dbReference type="ARBA" id="ARBA00022723"/>
    </source>
</evidence>
<evidence type="ECO:0000256" key="4">
    <source>
        <dbReference type="ARBA" id="ARBA00022771"/>
    </source>
</evidence>
<sequence length="239" mass="27465">MVGSSLSLVLACHNRHDNHSTFNSEIQKIKGSEVGSRWHPLLRRPTTTIFFSSGKDREAPTKCLICNEPTKCCHYDVPSCNGCKTFFRRIMLLNRRYTCNNTGTCQEFPGISNCRACRFDRCILMGMNPRAVKFPKTADVEKMAFELTQRRLYLMQKFGNKQEIATRANPVFEETLEGRQVYSLVFVESKLKRVRESAPFPNIIYSDVTIRDLITSPHNELSNAESYFVSSNFVNFHKP</sequence>
<protein>
    <submittedName>
        <fullName evidence="13">Nuclear receptor domain-containing protein</fullName>
    </submittedName>
</protein>
<dbReference type="CDD" id="cd06960">
    <property type="entry name" value="NR_DBD_HNF4A"/>
    <property type="match status" value="1"/>
</dbReference>
<dbReference type="Pfam" id="PF00105">
    <property type="entry name" value="zf-C4"/>
    <property type="match status" value="1"/>
</dbReference>
<evidence type="ECO:0000256" key="5">
    <source>
        <dbReference type="ARBA" id="ARBA00022833"/>
    </source>
</evidence>
<evidence type="ECO:0000256" key="8">
    <source>
        <dbReference type="ARBA" id="ARBA00023163"/>
    </source>
</evidence>
<dbReference type="InterPro" id="IPR050274">
    <property type="entry name" value="Nuclear_hormone_rcpt_NR2"/>
</dbReference>
<dbReference type="SMART" id="SM00399">
    <property type="entry name" value="ZnF_C4"/>
    <property type="match status" value="1"/>
</dbReference>
<dbReference type="WBParaSite" id="jg12746">
    <property type="protein sequence ID" value="jg12746"/>
    <property type="gene ID" value="jg12746"/>
</dbReference>
<reference evidence="13" key="1">
    <citation type="submission" date="2022-11" db="UniProtKB">
        <authorList>
            <consortium name="WormBaseParasite"/>
        </authorList>
    </citation>
    <scope>IDENTIFICATION</scope>
</reference>
<dbReference type="GO" id="GO:0005634">
    <property type="term" value="C:nucleus"/>
    <property type="evidence" value="ECO:0007669"/>
    <property type="project" value="UniProtKB-SubCell"/>
</dbReference>
<evidence type="ECO:0000256" key="7">
    <source>
        <dbReference type="ARBA" id="ARBA00023125"/>
    </source>
</evidence>
<name>A0A915CUE0_9BILA</name>
<dbReference type="AlphaFoldDB" id="A0A915CUE0"/>
<feature type="domain" description="Nuclear receptor" evidence="11">
    <location>
        <begin position="60"/>
        <end position="134"/>
    </location>
</feature>
<dbReference type="GO" id="GO:0003700">
    <property type="term" value="F:DNA-binding transcription factor activity"/>
    <property type="evidence" value="ECO:0007669"/>
    <property type="project" value="InterPro"/>
</dbReference>
<dbReference type="PANTHER" id="PTHR24083">
    <property type="entry name" value="NUCLEAR HORMONE RECEPTOR"/>
    <property type="match status" value="1"/>
</dbReference>
<comment type="similarity">
    <text evidence="2">Belongs to the nuclear hormone receptor family.</text>
</comment>
<dbReference type="SUPFAM" id="SSF57716">
    <property type="entry name" value="Glucocorticoid receptor-like (DNA-binding domain)"/>
    <property type="match status" value="1"/>
</dbReference>
<dbReference type="Gene3D" id="3.30.50.10">
    <property type="entry name" value="Erythroid Transcription Factor GATA-1, subunit A"/>
    <property type="match status" value="1"/>
</dbReference>
<evidence type="ECO:0000313" key="12">
    <source>
        <dbReference type="Proteomes" id="UP000887574"/>
    </source>
</evidence>
<evidence type="ECO:0000313" key="13">
    <source>
        <dbReference type="WBParaSite" id="jg12746"/>
    </source>
</evidence>
<accession>A0A915CUE0</accession>
<dbReference type="PROSITE" id="PS51030">
    <property type="entry name" value="NUCLEAR_REC_DBD_2"/>
    <property type="match status" value="1"/>
</dbReference>
<dbReference type="GO" id="GO:0008270">
    <property type="term" value="F:zinc ion binding"/>
    <property type="evidence" value="ECO:0007669"/>
    <property type="project" value="UniProtKB-KW"/>
</dbReference>
<keyword evidence="12" id="KW-1185">Reference proteome</keyword>
<keyword evidence="5" id="KW-0862">Zinc</keyword>
<proteinExistence type="inferred from homology"/>
<evidence type="ECO:0000256" key="10">
    <source>
        <dbReference type="ARBA" id="ARBA00023242"/>
    </source>
</evidence>
<dbReference type="PROSITE" id="PS00031">
    <property type="entry name" value="NUCLEAR_REC_DBD_1"/>
    <property type="match status" value="1"/>
</dbReference>
<keyword evidence="7" id="KW-0238">DNA-binding</keyword>
<keyword evidence="10" id="KW-0539">Nucleus</keyword>
<dbReference type="InterPro" id="IPR001628">
    <property type="entry name" value="Znf_hrmn_rcpt"/>
</dbReference>
<evidence type="ECO:0000256" key="1">
    <source>
        <dbReference type="ARBA" id="ARBA00004123"/>
    </source>
</evidence>
<keyword evidence="3" id="KW-0479">Metal-binding</keyword>
<comment type="subcellular location">
    <subcellularLocation>
        <location evidence="1">Nucleus</location>
    </subcellularLocation>
</comment>
<evidence type="ECO:0000259" key="11">
    <source>
        <dbReference type="PROSITE" id="PS51030"/>
    </source>
</evidence>
<keyword evidence="4" id="KW-0863">Zinc-finger</keyword>
<keyword evidence="8" id="KW-0804">Transcription</keyword>
<evidence type="ECO:0000256" key="6">
    <source>
        <dbReference type="ARBA" id="ARBA00023015"/>
    </source>
</evidence>
<keyword evidence="9" id="KW-0675">Receptor</keyword>
<keyword evidence="6" id="KW-0805">Transcription regulation</keyword>
<dbReference type="Proteomes" id="UP000887574">
    <property type="component" value="Unplaced"/>
</dbReference>
<evidence type="ECO:0000256" key="9">
    <source>
        <dbReference type="ARBA" id="ARBA00023170"/>
    </source>
</evidence>
<dbReference type="InterPro" id="IPR049636">
    <property type="entry name" value="HNF4-like_DBD"/>
</dbReference>
<organism evidence="12 13">
    <name type="scientific">Ditylenchus dipsaci</name>
    <dbReference type="NCBI Taxonomy" id="166011"/>
    <lineage>
        <taxon>Eukaryota</taxon>
        <taxon>Metazoa</taxon>
        <taxon>Ecdysozoa</taxon>
        <taxon>Nematoda</taxon>
        <taxon>Chromadorea</taxon>
        <taxon>Rhabditida</taxon>
        <taxon>Tylenchina</taxon>
        <taxon>Tylenchomorpha</taxon>
        <taxon>Sphaerularioidea</taxon>
        <taxon>Anguinidae</taxon>
        <taxon>Anguininae</taxon>
        <taxon>Ditylenchus</taxon>
    </lineage>
</organism>
<dbReference type="InterPro" id="IPR013088">
    <property type="entry name" value="Znf_NHR/GATA"/>
</dbReference>
<dbReference type="GO" id="GO:0000978">
    <property type="term" value="F:RNA polymerase II cis-regulatory region sequence-specific DNA binding"/>
    <property type="evidence" value="ECO:0007669"/>
    <property type="project" value="InterPro"/>
</dbReference>